<dbReference type="InterPro" id="IPR017907">
    <property type="entry name" value="Znf_RING_CS"/>
</dbReference>
<dbReference type="GO" id="GO:0061630">
    <property type="term" value="F:ubiquitin protein ligase activity"/>
    <property type="evidence" value="ECO:0007669"/>
    <property type="project" value="TreeGrafter"/>
</dbReference>
<dbReference type="Ensembl" id="ENSSLUT00000005224.1">
    <property type="protein sequence ID" value="ENSSLUP00000005084.1"/>
    <property type="gene ID" value="ENSSLUG00000002273.1"/>
</dbReference>
<dbReference type="GO" id="GO:0016567">
    <property type="term" value="P:protein ubiquitination"/>
    <property type="evidence" value="ECO:0007669"/>
    <property type="project" value="TreeGrafter"/>
</dbReference>
<dbReference type="PANTHER" id="PTHR22791:SF30">
    <property type="entry name" value="RING FINGER PROTEIN 223-LIKE"/>
    <property type="match status" value="1"/>
</dbReference>
<dbReference type="Pfam" id="PF13445">
    <property type="entry name" value="zf-RING_UBOX"/>
    <property type="match status" value="1"/>
</dbReference>
<evidence type="ECO:0000256" key="3">
    <source>
        <dbReference type="ARBA" id="ARBA00022833"/>
    </source>
</evidence>
<dbReference type="Gene3D" id="3.30.40.10">
    <property type="entry name" value="Zinc/RING finger domain, C3HC4 (zinc finger)"/>
    <property type="match status" value="1"/>
</dbReference>
<dbReference type="GeneTree" id="ENSGT00940000166999"/>
<keyword evidence="3" id="KW-0862">Zinc</keyword>
<evidence type="ECO:0000313" key="8">
    <source>
        <dbReference type="Ensembl" id="ENSSLUP00000005084.1"/>
    </source>
</evidence>
<dbReference type="InterPro" id="IPR027370">
    <property type="entry name" value="Znf-RING_euk"/>
</dbReference>
<dbReference type="OrthoDB" id="342730at2759"/>
<gene>
    <name evidence="8" type="primary">LOC116056825</name>
</gene>
<proteinExistence type="predicted"/>
<dbReference type="RefSeq" id="XP_031165044.1">
    <property type="nucleotide sequence ID" value="XM_031309184.2"/>
</dbReference>
<evidence type="ECO:0000313" key="9">
    <source>
        <dbReference type="Proteomes" id="UP000694568"/>
    </source>
</evidence>
<dbReference type="SMART" id="SM00184">
    <property type="entry name" value="RING"/>
    <property type="match status" value="1"/>
</dbReference>
<dbReference type="InterPro" id="IPR051435">
    <property type="entry name" value="RING_finger_E3_ubiq-ligases"/>
</dbReference>
<keyword evidence="6" id="KW-1133">Transmembrane helix</keyword>
<name>A0A8D0CP69_SANLU</name>
<feature type="domain" description="RING-type" evidence="7">
    <location>
        <begin position="136"/>
        <end position="183"/>
    </location>
</feature>
<accession>A0A8D0CP69</accession>
<dbReference type="GeneID" id="116056825"/>
<keyword evidence="2 4" id="KW-0863">Zinc-finger</keyword>
<keyword evidence="9" id="KW-1185">Reference proteome</keyword>
<keyword evidence="6" id="KW-0472">Membrane</keyword>
<dbReference type="SUPFAM" id="SSF57850">
    <property type="entry name" value="RING/U-box"/>
    <property type="match status" value="1"/>
</dbReference>
<feature type="transmembrane region" description="Helical" evidence="6">
    <location>
        <begin position="286"/>
        <end position="309"/>
    </location>
</feature>
<keyword evidence="6" id="KW-0812">Transmembrane</keyword>
<evidence type="ECO:0000256" key="2">
    <source>
        <dbReference type="ARBA" id="ARBA00022771"/>
    </source>
</evidence>
<protein>
    <submittedName>
        <fullName evidence="8">RING finger protein 225-like</fullName>
    </submittedName>
</protein>
<evidence type="ECO:0000256" key="4">
    <source>
        <dbReference type="PROSITE-ProRule" id="PRU00175"/>
    </source>
</evidence>
<dbReference type="AlphaFoldDB" id="A0A8D0CP69"/>
<dbReference type="InterPro" id="IPR013083">
    <property type="entry name" value="Znf_RING/FYVE/PHD"/>
</dbReference>
<dbReference type="KEGG" id="sluc:116056825"/>
<evidence type="ECO:0000256" key="1">
    <source>
        <dbReference type="ARBA" id="ARBA00022723"/>
    </source>
</evidence>
<sequence length="315" mass="33539">MNPYRHTSPPADPHDNSQNPSLSATVPSPPLIQTGHSSVTVLSHNVPHYQASSDHNGGNLVLSPNSDHSASLLPGSSLVSVSSLAQSPSPATTLNPYPAPGTPPSCQVSVIIPSPDLRPSPLPSECSEDTCPDLECSICFSQFNNVFRCPKMLQCKHTFCLECLARINVKSAEPNSIQCPLCRGLTPLPTLGLPKLATNSDMLSYLPAAMQRVYSIRFLRNKGKLQVKRSSEGPRQWGQRSLTSLRSMNLSLDVGLPSPPAGSRGAEAGGVGGALFRLTGRPACRAFLLASVVMMMVLLTGIIIFLLTYKADKSG</sequence>
<dbReference type="PROSITE" id="PS50089">
    <property type="entry name" value="ZF_RING_2"/>
    <property type="match status" value="1"/>
</dbReference>
<keyword evidence="1" id="KW-0479">Metal-binding</keyword>
<dbReference type="PANTHER" id="PTHR22791">
    <property type="entry name" value="RING-TYPE DOMAIN-CONTAINING PROTEIN"/>
    <property type="match status" value="1"/>
</dbReference>
<feature type="compositionally biased region" description="Polar residues" evidence="5">
    <location>
        <begin position="16"/>
        <end position="26"/>
    </location>
</feature>
<organism evidence="8 9">
    <name type="scientific">Sander lucioperca</name>
    <name type="common">Pike-perch</name>
    <name type="synonym">Perca lucioperca</name>
    <dbReference type="NCBI Taxonomy" id="283035"/>
    <lineage>
        <taxon>Eukaryota</taxon>
        <taxon>Metazoa</taxon>
        <taxon>Chordata</taxon>
        <taxon>Craniata</taxon>
        <taxon>Vertebrata</taxon>
        <taxon>Euteleostomi</taxon>
        <taxon>Actinopterygii</taxon>
        <taxon>Neopterygii</taxon>
        <taxon>Teleostei</taxon>
        <taxon>Neoteleostei</taxon>
        <taxon>Acanthomorphata</taxon>
        <taxon>Eupercaria</taxon>
        <taxon>Perciformes</taxon>
        <taxon>Percoidei</taxon>
        <taxon>Percidae</taxon>
        <taxon>Luciopercinae</taxon>
        <taxon>Sander</taxon>
    </lineage>
</organism>
<dbReference type="InterPro" id="IPR001841">
    <property type="entry name" value="Znf_RING"/>
</dbReference>
<dbReference type="GO" id="GO:0008270">
    <property type="term" value="F:zinc ion binding"/>
    <property type="evidence" value="ECO:0007669"/>
    <property type="project" value="UniProtKB-KW"/>
</dbReference>
<evidence type="ECO:0000256" key="6">
    <source>
        <dbReference type="SAM" id="Phobius"/>
    </source>
</evidence>
<reference evidence="8" key="1">
    <citation type="submission" date="2025-08" db="UniProtKB">
        <authorList>
            <consortium name="Ensembl"/>
        </authorList>
    </citation>
    <scope>IDENTIFICATION</scope>
</reference>
<evidence type="ECO:0000256" key="5">
    <source>
        <dbReference type="SAM" id="MobiDB-lite"/>
    </source>
</evidence>
<dbReference type="PROSITE" id="PS00518">
    <property type="entry name" value="ZF_RING_1"/>
    <property type="match status" value="1"/>
</dbReference>
<reference evidence="8" key="2">
    <citation type="submission" date="2025-09" db="UniProtKB">
        <authorList>
            <consortium name="Ensembl"/>
        </authorList>
    </citation>
    <scope>IDENTIFICATION</scope>
</reference>
<evidence type="ECO:0000259" key="7">
    <source>
        <dbReference type="PROSITE" id="PS50089"/>
    </source>
</evidence>
<feature type="region of interest" description="Disordered" evidence="5">
    <location>
        <begin position="1"/>
        <end position="35"/>
    </location>
</feature>
<dbReference type="Proteomes" id="UP000694568">
    <property type="component" value="Unplaced"/>
</dbReference>